<dbReference type="GO" id="GO:0008270">
    <property type="term" value="F:zinc ion binding"/>
    <property type="evidence" value="ECO:0007669"/>
    <property type="project" value="InterPro"/>
</dbReference>
<sequence length="302" mass="32916">MKNLREYIKEAEEKGVAIGHFNISNLEGLHGIYNAAKNLSVSGGLNVPVIIGLSEGEENFVGKEEAVALINAFRTRDNYPIFLNGDHHYSFESVKGALDAGYDSAIIDAVKLPLEENIELTKKCVDYAKSLDRDILIEAELGFIGTSSKLLDEIPEGVGEATMTKAEDAKYFVEKTGINLLAPSVGNIHGMVKGGNPKLNIERIKEIRATCGVPLVLHGGSGISDEDFTNAIKAGISIVHINTEIRVAYKEALEKYLKENPNDVAPYKILQPAVDAVEKVVEARLKLFNNFPPEADQPLAEE</sequence>
<feature type="binding site" evidence="2">
    <location>
        <position position="87"/>
    </location>
    <ligand>
        <name>Zn(2+)</name>
        <dbReference type="ChEBI" id="CHEBI:29105"/>
        <label>1</label>
        <note>catalytic</note>
    </ligand>
</feature>
<dbReference type="GO" id="GO:0016832">
    <property type="term" value="F:aldehyde-lyase activity"/>
    <property type="evidence" value="ECO:0007669"/>
    <property type="project" value="InterPro"/>
</dbReference>
<protein>
    <submittedName>
        <fullName evidence="3">Tagatose-bisphosphate aldolase</fullName>
    </submittedName>
</protein>
<dbReference type="PANTHER" id="PTHR30304:SF0">
    <property type="entry name" value="D-TAGATOSE-1,6-BISPHOSPHATE ALDOLASE SUBUNIT GATY-RELATED"/>
    <property type="match status" value="1"/>
</dbReference>
<dbReference type="PANTHER" id="PTHR30304">
    <property type="entry name" value="D-TAGATOSE-1,6-BISPHOSPHATE ALDOLASE"/>
    <property type="match status" value="1"/>
</dbReference>
<feature type="active site" description="Proton donor" evidence="1">
    <location>
        <position position="86"/>
    </location>
</feature>
<dbReference type="Pfam" id="PF01116">
    <property type="entry name" value="F_bP_aldolase"/>
    <property type="match status" value="1"/>
</dbReference>
<dbReference type="CDD" id="cd00947">
    <property type="entry name" value="TBP_aldolase_IIB"/>
    <property type="match status" value="1"/>
</dbReference>
<feature type="binding site" evidence="2">
    <location>
        <position position="218"/>
    </location>
    <ligand>
        <name>Zn(2+)</name>
        <dbReference type="ChEBI" id="CHEBI:29105"/>
        <label>1</label>
        <note>catalytic</note>
    </ligand>
</feature>
<dbReference type="NCBIfam" id="TIGR00167">
    <property type="entry name" value="cbbA"/>
    <property type="match status" value="1"/>
</dbReference>
<organism evidence="3 4">
    <name type="scientific">Candidatus Nomurabacteria bacterium CG22_combo_CG10-13_8_21_14_all_32_8</name>
    <dbReference type="NCBI Taxonomy" id="1974732"/>
    <lineage>
        <taxon>Bacteria</taxon>
        <taxon>Candidatus Nomuraibacteriota</taxon>
    </lineage>
</organism>
<evidence type="ECO:0000313" key="3">
    <source>
        <dbReference type="EMBL" id="PIP69229.1"/>
    </source>
</evidence>
<dbReference type="InterPro" id="IPR000771">
    <property type="entry name" value="FBA_II"/>
</dbReference>
<comment type="cofactor">
    <cofactor evidence="2">
        <name>Zn(2+)</name>
        <dbReference type="ChEBI" id="CHEBI:29105"/>
    </cofactor>
    <text evidence="2">Binds 2 Zn(2+) ions per subunit. One is catalytic and the other provides a structural contribution.</text>
</comment>
<keyword evidence="2" id="KW-0862">Zinc</keyword>
<feature type="binding site" evidence="2">
    <location>
        <position position="140"/>
    </location>
    <ligand>
        <name>Zn(2+)</name>
        <dbReference type="ChEBI" id="CHEBI:29105"/>
        <label>2</label>
    </ligand>
</feature>
<evidence type="ECO:0000313" key="4">
    <source>
        <dbReference type="Proteomes" id="UP000229176"/>
    </source>
</evidence>
<dbReference type="Proteomes" id="UP000229176">
    <property type="component" value="Unassembled WGS sequence"/>
</dbReference>
<feature type="binding site" evidence="2">
    <location>
        <position position="108"/>
    </location>
    <ligand>
        <name>Zn(2+)</name>
        <dbReference type="ChEBI" id="CHEBI:29105"/>
        <label>2</label>
    </ligand>
</feature>
<accession>A0A2H0CHK3</accession>
<gene>
    <name evidence="3" type="ORF">COW91_00560</name>
</gene>
<dbReference type="InterPro" id="IPR050246">
    <property type="entry name" value="Class_II_FBP_aldolase"/>
</dbReference>
<dbReference type="GO" id="GO:0005975">
    <property type="term" value="P:carbohydrate metabolic process"/>
    <property type="evidence" value="ECO:0007669"/>
    <property type="project" value="InterPro"/>
</dbReference>
<feature type="binding site" evidence="2">
    <location>
        <position position="189"/>
    </location>
    <ligand>
        <name>Zn(2+)</name>
        <dbReference type="ChEBI" id="CHEBI:29105"/>
        <label>1</label>
        <note>catalytic</note>
    </ligand>
</feature>
<dbReference type="AlphaFoldDB" id="A0A2H0CHK3"/>
<name>A0A2H0CHK3_9BACT</name>
<dbReference type="PIRSF" id="PIRSF001359">
    <property type="entry name" value="F_bP_aldolase_II"/>
    <property type="match status" value="1"/>
</dbReference>
<keyword evidence="2" id="KW-0479">Metal-binding</keyword>
<proteinExistence type="predicted"/>
<evidence type="ECO:0000256" key="2">
    <source>
        <dbReference type="PIRSR" id="PIRSR001359-3"/>
    </source>
</evidence>
<comment type="caution">
    <text evidence="3">The sequence shown here is derived from an EMBL/GenBank/DDBJ whole genome shotgun (WGS) entry which is preliminary data.</text>
</comment>
<dbReference type="SUPFAM" id="SSF51569">
    <property type="entry name" value="Aldolase"/>
    <property type="match status" value="1"/>
</dbReference>
<reference evidence="3 4" key="1">
    <citation type="submission" date="2017-09" db="EMBL/GenBank/DDBJ databases">
        <title>Depth-based differentiation of microbial function through sediment-hosted aquifers and enrichment of novel symbionts in the deep terrestrial subsurface.</title>
        <authorList>
            <person name="Probst A.J."/>
            <person name="Ladd B."/>
            <person name="Jarett J.K."/>
            <person name="Geller-Mcgrath D.E."/>
            <person name="Sieber C.M."/>
            <person name="Emerson J.B."/>
            <person name="Anantharaman K."/>
            <person name="Thomas B.C."/>
            <person name="Malmstrom R."/>
            <person name="Stieglmeier M."/>
            <person name="Klingl A."/>
            <person name="Woyke T."/>
            <person name="Ryan C.M."/>
            <person name="Banfield J.F."/>
        </authorList>
    </citation>
    <scope>NUCLEOTIDE SEQUENCE [LARGE SCALE GENOMIC DNA]</scope>
    <source>
        <strain evidence="3">CG22_combo_CG10-13_8_21_14_all_32_8</strain>
    </source>
</reference>
<dbReference type="InterPro" id="IPR013785">
    <property type="entry name" value="Aldolase_TIM"/>
</dbReference>
<dbReference type="EMBL" id="PCTI01000008">
    <property type="protein sequence ID" value="PIP69229.1"/>
    <property type="molecule type" value="Genomic_DNA"/>
</dbReference>
<dbReference type="Gene3D" id="3.20.20.70">
    <property type="entry name" value="Aldolase class I"/>
    <property type="match status" value="1"/>
</dbReference>
<evidence type="ECO:0000256" key="1">
    <source>
        <dbReference type="PIRSR" id="PIRSR001359-1"/>
    </source>
</evidence>